<accession>A0A284SBB7</accession>
<dbReference type="EMBL" id="FUEG01000056">
    <property type="protein sequence ID" value="SJL18276.1"/>
    <property type="molecule type" value="Genomic_DNA"/>
</dbReference>
<name>A0A284SBB7_ARMOS</name>
<dbReference type="Proteomes" id="UP000219338">
    <property type="component" value="Unassembled WGS sequence"/>
</dbReference>
<evidence type="ECO:0000313" key="2">
    <source>
        <dbReference type="Proteomes" id="UP000219338"/>
    </source>
</evidence>
<dbReference type="OrthoDB" id="5280547at2759"/>
<gene>
    <name evidence="1" type="ORF">ARMOST_21861</name>
</gene>
<organism evidence="1 2">
    <name type="scientific">Armillaria ostoyae</name>
    <name type="common">Armillaria root rot fungus</name>
    <dbReference type="NCBI Taxonomy" id="47428"/>
    <lineage>
        <taxon>Eukaryota</taxon>
        <taxon>Fungi</taxon>
        <taxon>Dikarya</taxon>
        <taxon>Basidiomycota</taxon>
        <taxon>Agaricomycotina</taxon>
        <taxon>Agaricomycetes</taxon>
        <taxon>Agaricomycetidae</taxon>
        <taxon>Agaricales</taxon>
        <taxon>Marasmiineae</taxon>
        <taxon>Physalacriaceae</taxon>
        <taxon>Armillaria</taxon>
    </lineage>
</organism>
<protein>
    <submittedName>
        <fullName evidence="1">Uncharacterized protein</fullName>
    </submittedName>
</protein>
<reference evidence="2" key="1">
    <citation type="journal article" date="2017" name="Nat. Ecol. Evol.">
        <title>Genome expansion and lineage-specific genetic innovations in the forest pathogenic fungi Armillaria.</title>
        <authorList>
            <person name="Sipos G."/>
            <person name="Prasanna A.N."/>
            <person name="Walter M.C."/>
            <person name="O'Connor E."/>
            <person name="Balint B."/>
            <person name="Krizsan K."/>
            <person name="Kiss B."/>
            <person name="Hess J."/>
            <person name="Varga T."/>
            <person name="Slot J."/>
            <person name="Riley R."/>
            <person name="Boka B."/>
            <person name="Rigling D."/>
            <person name="Barry K."/>
            <person name="Lee J."/>
            <person name="Mihaltcheva S."/>
            <person name="LaButti K."/>
            <person name="Lipzen A."/>
            <person name="Waldron R."/>
            <person name="Moloney N.M."/>
            <person name="Sperisen C."/>
            <person name="Kredics L."/>
            <person name="Vagvoelgyi C."/>
            <person name="Patrignani A."/>
            <person name="Fitzpatrick D."/>
            <person name="Nagy I."/>
            <person name="Doyle S."/>
            <person name="Anderson J.B."/>
            <person name="Grigoriev I.V."/>
            <person name="Gueldener U."/>
            <person name="Muensterkoetter M."/>
            <person name="Nagy L.G."/>
        </authorList>
    </citation>
    <scope>NUCLEOTIDE SEQUENCE [LARGE SCALE GENOMIC DNA]</scope>
    <source>
        <strain evidence="2">C18/9</strain>
    </source>
</reference>
<dbReference type="AlphaFoldDB" id="A0A284SBB7"/>
<proteinExistence type="predicted"/>
<evidence type="ECO:0000313" key="1">
    <source>
        <dbReference type="EMBL" id="SJL18276.1"/>
    </source>
</evidence>
<keyword evidence="2" id="KW-1185">Reference proteome</keyword>
<sequence>MAGPALYVQWNIVCRCSCGCYSFKLSAQELESTDDEAHACKGIDMLTRYTIVLFIVNERNPQLAASLQGPPFDKRWRFCDIWESGHMNTSDYAAVAAMFLRAVPPALVPAGQANYGVVYLS</sequence>